<proteinExistence type="predicted"/>
<organism evidence="2 3">
    <name type="scientific">Clostridium tagluense</name>
    <dbReference type="NCBI Taxonomy" id="360422"/>
    <lineage>
        <taxon>Bacteria</taxon>
        <taxon>Bacillati</taxon>
        <taxon>Bacillota</taxon>
        <taxon>Clostridia</taxon>
        <taxon>Eubacteriales</taxon>
        <taxon>Clostridiaceae</taxon>
        <taxon>Clostridium</taxon>
    </lineage>
</organism>
<dbReference type="RefSeq" id="WP_185732713.1">
    <property type="nucleotide sequence ID" value="NZ_BHYK01000014.1"/>
</dbReference>
<name>A0A401UND5_9CLOT</name>
<feature type="domain" description="N-acetyltransferase" evidence="1">
    <location>
        <begin position="12"/>
        <end position="163"/>
    </location>
</feature>
<sequence length="171" mass="19986">MLNISRIDGKLVYIKQPNFDELDFVAELWSEEETMNDVGGVVTFPTERREFWYRKMVDPSDGKNFYCLIYNNDDIPVGEVSFHRFDAEEKKADFNIKIQSKYRGKGYGKEAISLLLSYYFYDFGGQVIYDNVINEKGKKVLQSFGFNIVLRSDSEILFKMTKEKFIELQGA</sequence>
<dbReference type="GO" id="GO:0016747">
    <property type="term" value="F:acyltransferase activity, transferring groups other than amino-acyl groups"/>
    <property type="evidence" value="ECO:0007669"/>
    <property type="project" value="InterPro"/>
</dbReference>
<dbReference type="CDD" id="cd04301">
    <property type="entry name" value="NAT_SF"/>
    <property type="match status" value="1"/>
</dbReference>
<dbReference type="InterPro" id="IPR016181">
    <property type="entry name" value="Acyl_CoA_acyltransferase"/>
</dbReference>
<keyword evidence="2" id="KW-0808">Transferase</keyword>
<gene>
    <name evidence="2" type="ORF">Ctaglu_26790</name>
</gene>
<dbReference type="Pfam" id="PF13302">
    <property type="entry name" value="Acetyltransf_3"/>
    <property type="match status" value="1"/>
</dbReference>
<dbReference type="EMBL" id="BHYK01000014">
    <property type="protein sequence ID" value="GCD11056.1"/>
    <property type="molecule type" value="Genomic_DNA"/>
</dbReference>
<dbReference type="SUPFAM" id="SSF55729">
    <property type="entry name" value="Acyl-CoA N-acyltransferases (Nat)"/>
    <property type="match status" value="1"/>
</dbReference>
<dbReference type="PROSITE" id="PS51186">
    <property type="entry name" value="GNAT"/>
    <property type="match status" value="1"/>
</dbReference>
<dbReference type="AlphaFoldDB" id="A0A401UND5"/>
<accession>A0A401UND5</accession>
<evidence type="ECO:0000259" key="1">
    <source>
        <dbReference type="PROSITE" id="PS51186"/>
    </source>
</evidence>
<keyword evidence="3" id="KW-1185">Reference proteome</keyword>
<dbReference type="Proteomes" id="UP000287872">
    <property type="component" value="Unassembled WGS sequence"/>
</dbReference>
<protein>
    <submittedName>
        <fullName evidence="2">Acetyltransferase</fullName>
    </submittedName>
</protein>
<comment type="caution">
    <text evidence="2">The sequence shown here is derived from an EMBL/GenBank/DDBJ whole genome shotgun (WGS) entry which is preliminary data.</text>
</comment>
<dbReference type="PANTHER" id="PTHR43415">
    <property type="entry name" value="SPERMIDINE N(1)-ACETYLTRANSFERASE"/>
    <property type="match status" value="1"/>
</dbReference>
<evidence type="ECO:0000313" key="2">
    <source>
        <dbReference type="EMBL" id="GCD11056.1"/>
    </source>
</evidence>
<dbReference type="Gene3D" id="3.40.630.30">
    <property type="match status" value="1"/>
</dbReference>
<dbReference type="InterPro" id="IPR000182">
    <property type="entry name" value="GNAT_dom"/>
</dbReference>
<evidence type="ECO:0000313" key="3">
    <source>
        <dbReference type="Proteomes" id="UP000287872"/>
    </source>
</evidence>
<reference evidence="2 3" key="1">
    <citation type="submission" date="2018-11" db="EMBL/GenBank/DDBJ databases">
        <title>Genome sequencing and assembly of Clostridium tagluense strain A121.</title>
        <authorList>
            <person name="Murakami T."/>
            <person name="Segawa T."/>
            <person name="Shcherbakova V.A."/>
            <person name="Mori H."/>
            <person name="Yoshimura Y."/>
        </authorList>
    </citation>
    <scope>NUCLEOTIDE SEQUENCE [LARGE SCALE GENOMIC DNA]</scope>
    <source>
        <strain evidence="2 3">A121</strain>
    </source>
</reference>
<dbReference type="PANTHER" id="PTHR43415:SF3">
    <property type="entry name" value="GNAT-FAMILY ACETYLTRANSFERASE"/>
    <property type="match status" value="1"/>
</dbReference>